<keyword evidence="1 4" id="KW-0808">Transferase</keyword>
<dbReference type="EMBL" id="AVPJ01000017">
    <property type="protein sequence ID" value="KGN30644.1"/>
    <property type="molecule type" value="Genomic_DNA"/>
</dbReference>
<evidence type="ECO:0000259" key="3">
    <source>
        <dbReference type="PROSITE" id="PS51186"/>
    </source>
</evidence>
<dbReference type="eggNOG" id="COG0456">
    <property type="taxonomic scope" value="Bacteria"/>
</dbReference>
<keyword evidence="2" id="KW-0012">Acyltransferase</keyword>
<evidence type="ECO:0000256" key="2">
    <source>
        <dbReference type="ARBA" id="ARBA00023315"/>
    </source>
</evidence>
<dbReference type="InterPro" id="IPR000182">
    <property type="entry name" value="GNAT_dom"/>
</dbReference>
<dbReference type="AlphaFoldDB" id="A0A0A0J1Q1"/>
<evidence type="ECO:0000313" key="5">
    <source>
        <dbReference type="Proteomes" id="UP000030002"/>
    </source>
</evidence>
<evidence type="ECO:0000313" key="4">
    <source>
        <dbReference type="EMBL" id="KGN30644.1"/>
    </source>
</evidence>
<dbReference type="Pfam" id="PF00583">
    <property type="entry name" value="Acetyltransf_1"/>
    <property type="match status" value="1"/>
</dbReference>
<dbReference type="InterPro" id="IPR016181">
    <property type="entry name" value="Acyl_CoA_acyltransferase"/>
</dbReference>
<dbReference type="PROSITE" id="PS51186">
    <property type="entry name" value="GNAT"/>
    <property type="match status" value="1"/>
</dbReference>
<dbReference type="PANTHER" id="PTHR43877">
    <property type="entry name" value="AMINOALKYLPHOSPHONATE N-ACETYLTRANSFERASE-RELATED-RELATED"/>
    <property type="match status" value="1"/>
</dbReference>
<evidence type="ECO:0000256" key="1">
    <source>
        <dbReference type="ARBA" id="ARBA00022679"/>
    </source>
</evidence>
<dbReference type="GO" id="GO:0016747">
    <property type="term" value="F:acyltransferase activity, transferring groups other than amino-acyl groups"/>
    <property type="evidence" value="ECO:0007669"/>
    <property type="project" value="InterPro"/>
</dbReference>
<feature type="domain" description="N-acetyltransferase" evidence="3">
    <location>
        <begin position="10"/>
        <end position="158"/>
    </location>
</feature>
<dbReference type="Gene3D" id="3.40.630.30">
    <property type="match status" value="1"/>
</dbReference>
<organism evidence="4 5">
    <name type="scientific">Knoellia sinensis KCTC 19936</name>
    <dbReference type="NCBI Taxonomy" id="1385520"/>
    <lineage>
        <taxon>Bacteria</taxon>
        <taxon>Bacillati</taxon>
        <taxon>Actinomycetota</taxon>
        <taxon>Actinomycetes</taxon>
        <taxon>Micrococcales</taxon>
        <taxon>Intrasporangiaceae</taxon>
        <taxon>Knoellia</taxon>
    </lineage>
</organism>
<dbReference type="SUPFAM" id="SSF55729">
    <property type="entry name" value="Acyl-CoA N-acyltransferases (Nat)"/>
    <property type="match status" value="1"/>
</dbReference>
<accession>A0A0A0J1Q1</accession>
<dbReference type="RefSeq" id="WP_035918387.1">
    <property type="nucleotide sequence ID" value="NZ_AVPJ01000017.1"/>
</dbReference>
<gene>
    <name evidence="4" type="ORF">N802_06520</name>
</gene>
<keyword evidence="5" id="KW-1185">Reference proteome</keyword>
<reference evidence="4 5" key="1">
    <citation type="submission" date="2013-08" db="EMBL/GenBank/DDBJ databases">
        <title>The genome sequence of Knoellia sinensis.</title>
        <authorList>
            <person name="Zhu W."/>
            <person name="Wang G."/>
        </authorList>
    </citation>
    <scope>NUCLEOTIDE SEQUENCE [LARGE SCALE GENOMIC DNA]</scope>
    <source>
        <strain evidence="4 5">KCTC 19936</strain>
    </source>
</reference>
<dbReference type="CDD" id="cd04301">
    <property type="entry name" value="NAT_SF"/>
    <property type="match status" value="1"/>
</dbReference>
<name>A0A0A0J1Q1_9MICO</name>
<dbReference type="Proteomes" id="UP000030002">
    <property type="component" value="Unassembled WGS sequence"/>
</dbReference>
<sequence>MGAPTAWVASSTTDLDRAAVLLHAFNTEYDDPTPAPPVLAQRLTALTAEDEVIVLLARAAENAPAEGVAVLRIHASVWSLASEAYLAELYVSPDLRGQGLGRALLALALDTGRENGADYAMVVTSADDVSAQFAYRAAGFRTTEGEGGPELIAFERDL</sequence>
<proteinExistence type="predicted"/>
<protein>
    <submittedName>
        <fullName evidence="4">Acetyltransferase</fullName>
    </submittedName>
</protein>
<dbReference type="InterPro" id="IPR050832">
    <property type="entry name" value="Bact_Acetyltransf"/>
</dbReference>
<dbReference type="OrthoDB" id="9805924at2"/>
<comment type="caution">
    <text evidence="4">The sequence shown here is derived from an EMBL/GenBank/DDBJ whole genome shotgun (WGS) entry which is preliminary data.</text>
</comment>